<gene>
    <name evidence="3" type="ORF">TCIL3000_8_6670</name>
</gene>
<dbReference type="InterPro" id="IPR051213">
    <property type="entry name" value="START_lipid_transfer"/>
</dbReference>
<reference evidence="3" key="1">
    <citation type="journal article" date="2012" name="Proc. Natl. Acad. Sci. U.S.A.">
        <title>Antigenic diversity is generated by distinct evolutionary mechanisms in African trypanosome species.</title>
        <authorList>
            <person name="Jackson A.P."/>
            <person name="Berry A."/>
            <person name="Aslett M."/>
            <person name="Allison H.C."/>
            <person name="Burton P."/>
            <person name="Vavrova-Anderson J."/>
            <person name="Brown R."/>
            <person name="Browne H."/>
            <person name="Corton N."/>
            <person name="Hauser H."/>
            <person name="Gamble J."/>
            <person name="Gilderthorp R."/>
            <person name="Marcello L."/>
            <person name="McQuillan J."/>
            <person name="Otto T.D."/>
            <person name="Quail M.A."/>
            <person name="Sanders M.J."/>
            <person name="van Tonder A."/>
            <person name="Ginger M.L."/>
            <person name="Field M.C."/>
            <person name="Barry J.D."/>
            <person name="Hertz-Fowler C."/>
            <person name="Berriman M."/>
        </authorList>
    </citation>
    <scope>NUCLEOTIDE SEQUENCE</scope>
    <source>
        <strain evidence="3">IL3000</strain>
    </source>
</reference>
<dbReference type="Gene3D" id="3.30.530.20">
    <property type="match status" value="1"/>
</dbReference>
<evidence type="ECO:0000256" key="1">
    <source>
        <dbReference type="SAM" id="MobiDB-lite"/>
    </source>
</evidence>
<feature type="domain" description="START" evidence="2">
    <location>
        <begin position="1"/>
        <end position="228"/>
    </location>
</feature>
<dbReference type="GO" id="GO:0008289">
    <property type="term" value="F:lipid binding"/>
    <property type="evidence" value="ECO:0007669"/>
    <property type="project" value="InterPro"/>
</dbReference>
<dbReference type="SUPFAM" id="SSF55961">
    <property type="entry name" value="Bet v1-like"/>
    <property type="match status" value="1"/>
</dbReference>
<organism evidence="3">
    <name type="scientific">Trypanosoma congolense (strain IL3000)</name>
    <dbReference type="NCBI Taxonomy" id="1068625"/>
    <lineage>
        <taxon>Eukaryota</taxon>
        <taxon>Discoba</taxon>
        <taxon>Euglenozoa</taxon>
        <taxon>Kinetoplastea</taxon>
        <taxon>Metakinetoplastina</taxon>
        <taxon>Trypanosomatida</taxon>
        <taxon>Trypanosomatidae</taxon>
        <taxon>Trypanosoma</taxon>
        <taxon>Nannomonas</taxon>
    </lineage>
</organism>
<dbReference type="VEuPathDB" id="TriTrypDB:TcIL3000_8_6670"/>
<dbReference type="PANTHER" id="PTHR19308">
    <property type="entry name" value="PHOSPHATIDYLCHOLINE TRANSFER PROTEIN"/>
    <property type="match status" value="1"/>
</dbReference>
<evidence type="ECO:0000259" key="2">
    <source>
        <dbReference type="PROSITE" id="PS50848"/>
    </source>
</evidence>
<dbReference type="AlphaFoldDB" id="G0USS7"/>
<protein>
    <recommendedName>
        <fullName evidence="2">START domain-containing protein</fullName>
    </recommendedName>
</protein>
<dbReference type="EMBL" id="HE575321">
    <property type="protein sequence ID" value="CCC92440.1"/>
    <property type="molecule type" value="Genomic_DNA"/>
</dbReference>
<dbReference type="Pfam" id="PF01852">
    <property type="entry name" value="START"/>
    <property type="match status" value="1"/>
</dbReference>
<dbReference type="InterPro" id="IPR023393">
    <property type="entry name" value="START-like_dom_sf"/>
</dbReference>
<proteinExistence type="predicted"/>
<accession>G0USS7</accession>
<name>G0USS7_TRYCI</name>
<feature type="region of interest" description="Disordered" evidence="1">
    <location>
        <begin position="241"/>
        <end position="297"/>
    </location>
</feature>
<dbReference type="InterPro" id="IPR002913">
    <property type="entry name" value="START_lipid-bd_dom"/>
</dbReference>
<evidence type="ECO:0000313" key="3">
    <source>
        <dbReference type="EMBL" id="CCC92440.1"/>
    </source>
</evidence>
<dbReference type="PROSITE" id="PS50848">
    <property type="entry name" value="START"/>
    <property type="match status" value="1"/>
</dbReference>
<sequence>MHHNDWDAYRAAVDFSDVTGLLLTEPGSSGFKLHGFDSESSTSVYNRPTEQSPMGVIFMRTFLPCAPAVLSLYAHTSVRRQWDDSAASVQLVRTISRPADLPADSMTDVVDATLSQLQPGQRHVGLYYMFIHSSVPLVSNRDLEFVVSQEVRSDGTMWMKGTSTSIKCEGLRHVQRAKCVRAHMYFFGVHARPAKSADGTDGCCVSCVFHVNPMGSIPPIVQRIAVNSCLKTAKKLRHFVRQHPPDSLTVSSPARGPADERVAGAGEGSSLANDNPAEVTPADCGREGRGNRAASASLGGCGLRPRSFLDLRERFHMLRERVSDEFVRVLSNL</sequence>
<dbReference type="PANTHER" id="PTHR19308:SF14">
    <property type="entry name" value="START DOMAIN-CONTAINING PROTEIN"/>
    <property type="match status" value="1"/>
</dbReference>
<dbReference type="GO" id="GO:0005737">
    <property type="term" value="C:cytoplasm"/>
    <property type="evidence" value="ECO:0007669"/>
    <property type="project" value="UniProtKB-ARBA"/>
</dbReference>